<dbReference type="NCBIfam" id="TIGR01579">
    <property type="entry name" value="MiaB-like-C"/>
    <property type="match status" value="1"/>
</dbReference>
<evidence type="ECO:0000256" key="6">
    <source>
        <dbReference type="ARBA" id="ARBA00022691"/>
    </source>
</evidence>
<dbReference type="SUPFAM" id="SSF102114">
    <property type="entry name" value="Radical SAM enzymes"/>
    <property type="match status" value="1"/>
</dbReference>
<evidence type="ECO:0000259" key="12">
    <source>
        <dbReference type="PROSITE" id="PS50926"/>
    </source>
</evidence>
<dbReference type="PANTHER" id="PTHR11918">
    <property type="entry name" value="RADICAL SAM PROTEINS"/>
    <property type="match status" value="1"/>
</dbReference>
<dbReference type="InterPro" id="IPR038135">
    <property type="entry name" value="Methylthiotransferase_N_sf"/>
</dbReference>
<dbReference type="Pfam" id="PF00919">
    <property type="entry name" value="UPF0004"/>
    <property type="match status" value="1"/>
</dbReference>
<comment type="catalytic activity">
    <reaction evidence="11">
        <text>N(6)-L-threonylcarbamoyladenosine(37) in tRNA + (sulfur carrier)-SH + AH2 + 2 S-adenosyl-L-methionine = 2-methylsulfanyl-N(6)-L-threonylcarbamoyladenosine(37) in tRNA + (sulfur carrier)-H + 5'-deoxyadenosine + L-methionine + A + S-adenosyl-L-homocysteine + 2 H(+)</text>
        <dbReference type="Rhea" id="RHEA:37075"/>
        <dbReference type="Rhea" id="RHEA-COMP:10163"/>
        <dbReference type="Rhea" id="RHEA-COMP:11092"/>
        <dbReference type="Rhea" id="RHEA-COMP:14737"/>
        <dbReference type="Rhea" id="RHEA-COMP:14739"/>
        <dbReference type="ChEBI" id="CHEBI:13193"/>
        <dbReference type="ChEBI" id="CHEBI:15378"/>
        <dbReference type="ChEBI" id="CHEBI:17319"/>
        <dbReference type="ChEBI" id="CHEBI:17499"/>
        <dbReference type="ChEBI" id="CHEBI:29917"/>
        <dbReference type="ChEBI" id="CHEBI:57844"/>
        <dbReference type="ChEBI" id="CHEBI:57856"/>
        <dbReference type="ChEBI" id="CHEBI:59789"/>
        <dbReference type="ChEBI" id="CHEBI:64428"/>
        <dbReference type="ChEBI" id="CHEBI:74418"/>
        <dbReference type="ChEBI" id="CHEBI:74420"/>
        <dbReference type="EC" id="2.8.4.5"/>
    </reaction>
</comment>
<dbReference type="InterPro" id="IPR013848">
    <property type="entry name" value="Methylthiotransferase_N"/>
</dbReference>
<keyword evidence="16" id="KW-1185">Reference proteome</keyword>
<dbReference type="InterPro" id="IPR002792">
    <property type="entry name" value="TRAM_dom"/>
</dbReference>
<dbReference type="InterPro" id="IPR006638">
    <property type="entry name" value="Elp3/MiaA/NifB-like_rSAM"/>
</dbReference>
<comment type="caution">
    <text evidence="15">The sequence shown here is derived from an EMBL/GenBank/DDBJ whole genome shotgun (WGS) entry which is preliminary data.</text>
</comment>
<evidence type="ECO:0000256" key="1">
    <source>
        <dbReference type="ARBA" id="ARBA00001966"/>
    </source>
</evidence>
<evidence type="ECO:0000256" key="9">
    <source>
        <dbReference type="ARBA" id="ARBA00023014"/>
    </source>
</evidence>
<dbReference type="GO" id="GO:0035598">
    <property type="term" value="F:tRNA (N(6)-L-threonylcarbamoyladenosine(37)-C(2))-methylthiotransferase activity"/>
    <property type="evidence" value="ECO:0007669"/>
    <property type="project" value="UniProtKB-EC"/>
</dbReference>
<dbReference type="InterPro" id="IPR020612">
    <property type="entry name" value="Methylthiotransferase_CS"/>
</dbReference>
<keyword evidence="9" id="KW-0411">Iron-sulfur</keyword>
<keyword evidence="6" id="KW-0949">S-adenosyl-L-methionine</keyword>
<gene>
    <name evidence="15" type="ORF">CVM73_34250</name>
</gene>
<dbReference type="SFLD" id="SFLDS00029">
    <property type="entry name" value="Radical_SAM"/>
    <property type="match status" value="1"/>
</dbReference>
<dbReference type="CDD" id="cd01335">
    <property type="entry name" value="Radical_SAM"/>
    <property type="match status" value="1"/>
</dbReference>
<dbReference type="Gene3D" id="3.40.50.12160">
    <property type="entry name" value="Methylthiotransferase, N-terminal domain"/>
    <property type="match status" value="1"/>
</dbReference>
<keyword evidence="8" id="KW-0408">Iron</keyword>
<dbReference type="AlphaFoldDB" id="A0A2M8QZ48"/>
<dbReference type="Gene3D" id="3.80.30.20">
    <property type="entry name" value="tm_1862 like domain"/>
    <property type="match status" value="1"/>
</dbReference>
<protein>
    <recommendedName>
        <fullName evidence="3">tRNA (N(6)-L-threonylcarbamoyladenosine(37)-C(2))-methylthiotransferase</fullName>
        <ecNumber evidence="3">2.8.4.5</ecNumber>
    </recommendedName>
    <alternativeName>
        <fullName evidence="10">tRNA-t(6)A37 methylthiotransferase</fullName>
    </alternativeName>
</protein>
<evidence type="ECO:0000313" key="16">
    <source>
        <dbReference type="Proteomes" id="UP000231194"/>
    </source>
</evidence>
<evidence type="ECO:0000313" key="15">
    <source>
        <dbReference type="EMBL" id="PJG50855.1"/>
    </source>
</evidence>
<proteinExistence type="predicted"/>
<dbReference type="NCBIfam" id="TIGR00089">
    <property type="entry name" value="MiaB/RimO family radical SAM methylthiotransferase"/>
    <property type="match status" value="1"/>
</dbReference>
<dbReference type="Proteomes" id="UP000231194">
    <property type="component" value="Unassembled WGS sequence"/>
</dbReference>
<dbReference type="InterPro" id="IPR023404">
    <property type="entry name" value="rSAM_horseshoe"/>
</dbReference>
<feature type="domain" description="Radical SAM core" evidence="14">
    <location>
        <begin position="134"/>
        <end position="365"/>
    </location>
</feature>
<dbReference type="GO" id="GO:0046872">
    <property type="term" value="F:metal ion binding"/>
    <property type="evidence" value="ECO:0007669"/>
    <property type="project" value="UniProtKB-KW"/>
</dbReference>
<evidence type="ECO:0000256" key="3">
    <source>
        <dbReference type="ARBA" id="ARBA00013273"/>
    </source>
</evidence>
<dbReference type="PANTHER" id="PTHR11918:SF45">
    <property type="entry name" value="THREONYLCARBAMOYLADENOSINE TRNA METHYLTHIOTRANSFERASE"/>
    <property type="match status" value="1"/>
</dbReference>
<dbReference type="SFLD" id="SFLDG01082">
    <property type="entry name" value="B12-binding_domain_containing"/>
    <property type="match status" value="1"/>
</dbReference>
<dbReference type="OrthoDB" id="9805215at2"/>
<keyword evidence="4" id="KW-0004">4Fe-4S</keyword>
<dbReference type="InterPro" id="IPR007197">
    <property type="entry name" value="rSAM"/>
</dbReference>
<comment type="function">
    <text evidence="2">Catalyzes the methylthiolation of N6-threonylcarbamoyladenosine (t(6)A), leading to the formation of 2-methylthio-N6-threonylcarbamoyladenosine (ms(2)t(6)A) at position 37 in tRNAs that read codons beginning with adenine.</text>
</comment>
<dbReference type="PROSITE" id="PS50926">
    <property type="entry name" value="TRAM"/>
    <property type="match status" value="1"/>
</dbReference>
<dbReference type="RefSeq" id="WP_100236161.1">
    <property type="nucleotide sequence ID" value="NZ_PGVG01000048.1"/>
</dbReference>
<dbReference type="EC" id="2.8.4.5" evidence="3"/>
<evidence type="ECO:0000256" key="4">
    <source>
        <dbReference type="ARBA" id="ARBA00022485"/>
    </source>
</evidence>
<dbReference type="GO" id="GO:0051539">
    <property type="term" value="F:4 iron, 4 sulfur cluster binding"/>
    <property type="evidence" value="ECO:0007669"/>
    <property type="project" value="UniProtKB-KW"/>
</dbReference>
<reference evidence="15 16" key="1">
    <citation type="submission" date="2017-11" db="EMBL/GenBank/DDBJ databases">
        <title>Bradyrhizobium forestalis sp. nov., an efficient nitrogen-fixing bacterium isolated from nodules of forest legume species in the Amazon.</title>
        <authorList>
            <person name="Costa E.M."/>
            <person name="Guimaraes A."/>
            <person name="Carvalho T.S."/>
            <person name="Rodrigues T.L."/>
            <person name="Ribeiro P.R.A."/>
            <person name="Lebbe L."/>
            <person name="Willems A."/>
            <person name="Moreira F.M.S."/>
        </authorList>
    </citation>
    <scope>NUCLEOTIDE SEQUENCE [LARGE SCALE GENOMIC DNA]</scope>
    <source>
        <strain evidence="15 16">INPA54B</strain>
    </source>
</reference>
<dbReference type="SMART" id="SM00729">
    <property type="entry name" value="Elp3"/>
    <property type="match status" value="1"/>
</dbReference>
<evidence type="ECO:0000256" key="5">
    <source>
        <dbReference type="ARBA" id="ARBA00022679"/>
    </source>
</evidence>
<feature type="domain" description="TRAM" evidence="12">
    <location>
        <begin position="367"/>
        <end position="417"/>
    </location>
</feature>
<keyword evidence="7" id="KW-0479">Metal-binding</keyword>
<evidence type="ECO:0000256" key="2">
    <source>
        <dbReference type="ARBA" id="ARBA00002399"/>
    </source>
</evidence>
<evidence type="ECO:0000256" key="8">
    <source>
        <dbReference type="ARBA" id="ARBA00023004"/>
    </source>
</evidence>
<dbReference type="InterPro" id="IPR006467">
    <property type="entry name" value="MiaB-like_bact"/>
</dbReference>
<evidence type="ECO:0000256" key="7">
    <source>
        <dbReference type="ARBA" id="ARBA00022723"/>
    </source>
</evidence>
<evidence type="ECO:0000256" key="10">
    <source>
        <dbReference type="ARBA" id="ARBA00031213"/>
    </source>
</evidence>
<dbReference type="InterPro" id="IPR005839">
    <property type="entry name" value="Methylthiotransferase"/>
</dbReference>
<dbReference type="Pfam" id="PF04055">
    <property type="entry name" value="Radical_SAM"/>
    <property type="match status" value="1"/>
</dbReference>
<dbReference type="PROSITE" id="PS51918">
    <property type="entry name" value="RADICAL_SAM"/>
    <property type="match status" value="1"/>
</dbReference>
<dbReference type="InterPro" id="IPR058240">
    <property type="entry name" value="rSAM_sf"/>
</dbReference>
<accession>A0A2M8QZ48</accession>
<keyword evidence="5 15" id="KW-0808">Transferase</keyword>
<evidence type="ECO:0000259" key="13">
    <source>
        <dbReference type="PROSITE" id="PS51449"/>
    </source>
</evidence>
<dbReference type="FunFam" id="3.80.30.20:FF:000017">
    <property type="entry name" value="Threonylcarbamoyladenosine tRNA methylthiotransferase MtaB"/>
    <property type="match status" value="1"/>
</dbReference>
<evidence type="ECO:0000259" key="14">
    <source>
        <dbReference type="PROSITE" id="PS51918"/>
    </source>
</evidence>
<name>A0A2M8QZ48_9BRAD</name>
<sequence length="417" mass="45520">MAVDIVTFGCRLNAFEAEVIRSKAEGAGLSDTIVINSCAVTNEAVAQARQSIRRLKRERPEARIVVTGCAAQTQAAMFADMAEVDRVVGNDDKMHSEAWRDTRDAFDIGTTEKIAVSDIMSVKEMAPHLVDGYASGLPRVFVQVQNGCDHRCTFCVIPYGRGNSRSVPMGAVVDQVRALVERGHAEIVLTGVDLTSYGADLPGAPKLGMLTRQILRHVPELKRLRISSIDSIEADDDLLDAIADDSRLMPHLHLSLQSGDDMILKRMKRRHSRNDAIAFCDQVRRLRPDIAFGADIIAGFPTETEEMFSRSLDLVEECGLTFLHVFPYSPRPGTPAARMPQVAGGVIKARAKRLRAAGEAALRQRLQAEVGATREVLIESDGQGRTEHYLPVAITGERVGSVVPLKIAASDGERLTT</sequence>
<dbReference type="EMBL" id="PGVG01000048">
    <property type="protein sequence ID" value="PJG50855.1"/>
    <property type="molecule type" value="Genomic_DNA"/>
</dbReference>
<dbReference type="PROSITE" id="PS01278">
    <property type="entry name" value="MTTASE_RADICAL"/>
    <property type="match status" value="1"/>
</dbReference>
<feature type="domain" description="MTTase N-terminal" evidence="13">
    <location>
        <begin position="1"/>
        <end position="104"/>
    </location>
</feature>
<comment type="cofactor">
    <cofactor evidence="1">
        <name>[4Fe-4S] cluster</name>
        <dbReference type="ChEBI" id="CHEBI:49883"/>
    </cofactor>
</comment>
<dbReference type="PROSITE" id="PS51449">
    <property type="entry name" value="MTTASE_N"/>
    <property type="match status" value="1"/>
</dbReference>
<organism evidence="15 16">
    <name type="scientific">Bradyrhizobium forestalis</name>
    <dbReference type="NCBI Taxonomy" id="1419263"/>
    <lineage>
        <taxon>Bacteria</taxon>
        <taxon>Pseudomonadati</taxon>
        <taxon>Pseudomonadota</taxon>
        <taxon>Alphaproteobacteria</taxon>
        <taxon>Hyphomicrobiales</taxon>
        <taxon>Nitrobacteraceae</taxon>
        <taxon>Bradyrhizobium</taxon>
    </lineage>
</organism>
<evidence type="ECO:0000256" key="11">
    <source>
        <dbReference type="ARBA" id="ARBA00051661"/>
    </source>
</evidence>